<keyword evidence="8 9" id="KW-0627">Porphyrin biosynthesis</keyword>
<dbReference type="NCBIfam" id="TIGR00713">
    <property type="entry name" value="hemL"/>
    <property type="match status" value="1"/>
</dbReference>
<comment type="subcellular location">
    <subcellularLocation>
        <location evidence="9">Cytoplasm</location>
    </subcellularLocation>
</comment>
<comment type="pathway">
    <text evidence="3">Porphyrin-containing compound metabolism; protoporphyrin-IX biosynthesis; 5-aminolevulinate from L-glutamyl-tRNA(Glu): step 2/2.</text>
</comment>
<dbReference type="InterPro" id="IPR015421">
    <property type="entry name" value="PyrdxlP-dep_Trfase_major"/>
</dbReference>
<evidence type="ECO:0000256" key="8">
    <source>
        <dbReference type="ARBA" id="ARBA00023244"/>
    </source>
</evidence>
<dbReference type="Proteomes" id="UP000092024">
    <property type="component" value="Unassembled WGS sequence"/>
</dbReference>
<keyword evidence="5 9" id="KW-0963">Cytoplasm</keyword>
<organism evidence="10 11">
    <name type="scientific">Paenibacillus oryzae</name>
    <dbReference type="NCBI Taxonomy" id="1844972"/>
    <lineage>
        <taxon>Bacteria</taxon>
        <taxon>Bacillati</taxon>
        <taxon>Bacillota</taxon>
        <taxon>Bacilli</taxon>
        <taxon>Bacillales</taxon>
        <taxon>Paenibacillaceae</taxon>
        <taxon>Paenibacillus</taxon>
    </lineage>
</organism>
<dbReference type="EC" id="5.4.3.8" evidence="9"/>
<dbReference type="GO" id="GO:0008483">
    <property type="term" value="F:transaminase activity"/>
    <property type="evidence" value="ECO:0007669"/>
    <property type="project" value="InterPro"/>
</dbReference>
<dbReference type="PROSITE" id="PS00600">
    <property type="entry name" value="AA_TRANSFER_CLASS_3"/>
    <property type="match status" value="1"/>
</dbReference>
<evidence type="ECO:0000256" key="7">
    <source>
        <dbReference type="ARBA" id="ARBA00023235"/>
    </source>
</evidence>
<evidence type="ECO:0000256" key="3">
    <source>
        <dbReference type="ARBA" id="ARBA00004819"/>
    </source>
</evidence>
<accession>A0A1A5YIM8</accession>
<evidence type="ECO:0000313" key="11">
    <source>
        <dbReference type="Proteomes" id="UP000092024"/>
    </source>
</evidence>
<evidence type="ECO:0000256" key="4">
    <source>
        <dbReference type="ARBA" id="ARBA00008981"/>
    </source>
</evidence>
<dbReference type="InterPro" id="IPR049704">
    <property type="entry name" value="Aminotrans_3_PPA_site"/>
</dbReference>
<name>A0A1A5YIM8_9BACL</name>
<dbReference type="InterPro" id="IPR004639">
    <property type="entry name" value="4pyrrol_synth_GluAld_NH2Trfase"/>
</dbReference>
<evidence type="ECO:0000256" key="1">
    <source>
        <dbReference type="ARBA" id="ARBA00001579"/>
    </source>
</evidence>
<dbReference type="RefSeq" id="WP_068683439.1">
    <property type="nucleotide sequence ID" value="NZ_LYPA01000059.1"/>
</dbReference>
<dbReference type="GO" id="GO:0005737">
    <property type="term" value="C:cytoplasm"/>
    <property type="evidence" value="ECO:0007669"/>
    <property type="project" value="UniProtKB-SubCell"/>
</dbReference>
<dbReference type="PANTHER" id="PTHR43713:SF3">
    <property type="entry name" value="GLUTAMATE-1-SEMIALDEHYDE 2,1-AMINOMUTASE 1, CHLOROPLASTIC-RELATED"/>
    <property type="match status" value="1"/>
</dbReference>
<dbReference type="InterPro" id="IPR015424">
    <property type="entry name" value="PyrdxlP-dep_Trfase"/>
</dbReference>
<dbReference type="CDD" id="cd00610">
    <property type="entry name" value="OAT_like"/>
    <property type="match status" value="1"/>
</dbReference>
<dbReference type="UniPathway" id="UPA00251">
    <property type="reaction ID" value="UER00317"/>
</dbReference>
<dbReference type="STRING" id="1844972.A7K91_19980"/>
<comment type="subunit">
    <text evidence="9">Homodimer.</text>
</comment>
<keyword evidence="11" id="KW-1185">Reference proteome</keyword>
<dbReference type="Pfam" id="PF00202">
    <property type="entry name" value="Aminotran_3"/>
    <property type="match status" value="1"/>
</dbReference>
<dbReference type="PANTHER" id="PTHR43713">
    <property type="entry name" value="GLUTAMATE-1-SEMIALDEHYDE 2,1-AMINOMUTASE"/>
    <property type="match status" value="1"/>
</dbReference>
<evidence type="ECO:0000256" key="6">
    <source>
        <dbReference type="ARBA" id="ARBA00022898"/>
    </source>
</evidence>
<proteinExistence type="inferred from homology"/>
<dbReference type="Gene3D" id="3.90.1150.10">
    <property type="entry name" value="Aspartate Aminotransferase, domain 1"/>
    <property type="match status" value="1"/>
</dbReference>
<comment type="caution">
    <text evidence="10">The sequence shown here is derived from an EMBL/GenBank/DDBJ whole genome shotgun (WGS) entry which is preliminary data.</text>
</comment>
<dbReference type="OrthoDB" id="9807885at2"/>
<gene>
    <name evidence="9" type="primary">hemL</name>
    <name evidence="10" type="ORF">A7K91_19980</name>
</gene>
<keyword evidence="6 9" id="KW-0663">Pyridoxal phosphate</keyword>
<evidence type="ECO:0000256" key="5">
    <source>
        <dbReference type="ARBA" id="ARBA00022490"/>
    </source>
</evidence>
<evidence type="ECO:0000256" key="9">
    <source>
        <dbReference type="HAMAP-Rule" id="MF_00375"/>
    </source>
</evidence>
<dbReference type="InterPro" id="IPR015422">
    <property type="entry name" value="PyrdxlP-dep_Trfase_small"/>
</dbReference>
<sequence>MSLGAARRDLHSRAAFEQAKRVMPGGVNSPVRSFSTVGLTPIFAARGRGSHIFDMDGNEYIDYIGSWGPLIHGHARPEIIEAITEAAACGTSFGLSTEMEIKMAEFICKSMPSIEMVRMVNSGTEASMSALRLARGYTRRQIIVKFQGGYHGHADALLIRSGSGTASLGLPDSPGVPDSVAAHTLTAPYNSMDSVQLLFERFGEQIAAVIVEPVAGNMGVIPPKPGLLQGLRDITQQYGSLLIFDEVMTGYRVGFHGAQGLYGIKPDLTCLGKIIGGGLPVGAYGGRRDIMEQIAPVGSIYQAGTLSGNPLAMAAGYAALRLLEEPGLYEELDRKTAKLADGFKENAKQTGIPLQINRVGSMVSAFFSQQEVVDYDTAKGSDIELFKAYYAIMLELGILTAPTPYEVGFVSTAHSDEDIEETIRAHYRALLRISSKG</sequence>
<evidence type="ECO:0000256" key="2">
    <source>
        <dbReference type="ARBA" id="ARBA00001933"/>
    </source>
</evidence>
<dbReference type="GO" id="GO:0042286">
    <property type="term" value="F:glutamate-1-semialdehyde 2,1-aminomutase activity"/>
    <property type="evidence" value="ECO:0007669"/>
    <property type="project" value="UniProtKB-UniRule"/>
</dbReference>
<reference evidence="10 11" key="1">
    <citation type="submission" date="2016-05" db="EMBL/GenBank/DDBJ databases">
        <title>Paenibacillus oryzae. sp. nov., isolated from the rice root.</title>
        <authorList>
            <person name="Zhang J."/>
            <person name="Zhang X."/>
        </authorList>
    </citation>
    <scope>NUCLEOTIDE SEQUENCE [LARGE SCALE GENOMIC DNA]</scope>
    <source>
        <strain evidence="10 11">1DrF-4</strain>
    </source>
</reference>
<dbReference type="InterPro" id="IPR005814">
    <property type="entry name" value="Aminotrans_3"/>
</dbReference>
<dbReference type="SUPFAM" id="SSF53383">
    <property type="entry name" value="PLP-dependent transferases"/>
    <property type="match status" value="1"/>
</dbReference>
<protein>
    <recommendedName>
        <fullName evidence="9">Glutamate-1-semialdehyde 2,1-aminomutase</fullName>
        <shortName evidence="9">GSA</shortName>
        <ecNumber evidence="9">5.4.3.8</ecNumber>
    </recommendedName>
    <alternativeName>
        <fullName evidence="9">Glutamate-1-semialdehyde aminotransferase</fullName>
        <shortName evidence="9">GSA-AT</shortName>
    </alternativeName>
</protein>
<dbReference type="Gene3D" id="3.40.640.10">
    <property type="entry name" value="Type I PLP-dependent aspartate aminotransferase-like (Major domain)"/>
    <property type="match status" value="1"/>
</dbReference>
<comment type="cofactor">
    <cofactor evidence="2 9">
        <name>pyridoxal 5'-phosphate</name>
        <dbReference type="ChEBI" id="CHEBI:597326"/>
    </cofactor>
</comment>
<dbReference type="NCBIfam" id="NF000818">
    <property type="entry name" value="PRK00062.1"/>
    <property type="match status" value="1"/>
</dbReference>
<comment type="similarity">
    <text evidence="4 9">Belongs to the class-III pyridoxal-phosphate-dependent aminotransferase family. HemL subfamily.</text>
</comment>
<keyword evidence="7 9" id="KW-0413">Isomerase</keyword>
<dbReference type="EMBL" id="LYPA01000059">
    <property type="protein sequence ID" value="OBR65265.1"/>
    <property type="molecule type" value="Genomic_DNA"/>
</dbReference>
<comment type="catalytic activity">
    <reaction evidence="1 9">
        <text>(S)-4-amino-5-oxopentanoate = 5-aminolevulinate</text>
        <dbReference type="Rhea" id="RHEA:14265"/>
        <dbReference type="ChEBI" id="CHEBI:57501"/>
        <dbReference type="ChEBI" id="CHEBI:356416"/>
        <dbReference type="EC" id="5.4.3.8"/>
    </reaction>
</comment>
<evidence type="ECO:0000313" key="10">
    <source>
        <dbReference type="EMBL" id="OBR65265.1"/>
    </source>
</evidence>
<dbReference type="HAMAP" id="MF_00375">
    <property type="entry name" value="HemL_aminotrans_3"/>
    <property type="match status" value="1"/>
</dbReference>
<dbReference type="FunFam" id="3.40.640.10:FF:000021">
    <property type="entry name" value="Glutamate-1-semialdehyde 2,1-aminomutase"/>
    <property type="match status" value="1"/>
</dbReference>
<dbReference type="GO" id="GO:0030170">
    <property type="term" value="F:pyridoxal phosphate binding"/>
    <property type="evidence" value="ECO:0007669"/>
    <property type="project" value="InterPro"/>
</dbReference>
<dbReference type="GO" id="GO:0006782">
    <property type="term" value="P:protoporphyrinogen IX biosynthetic process"/>
    <property type="evidence" value="ECO:0007669"/>
    <property type="project" value="UniProtKB-UniRule"/>
</dbReference>
<feature type="modified residue" description="N6-(pyridoxal phosphate)lysine" evidence="9">
    <location>
        <position position="273"/>
    </location>
</feature>
<dbReference type="AlphaFoldDB" id="A0A1A5YIM8"/>